<gene>
    <name evidence="1" type="ORF">GCM10010421_23320</name>
</gene>
<dbReference type="InterPro" id="IPR053152">
    <property type="entry name" value="Hydrolase_YcaC-like"/>
</dbReference>
<dbReference type="PANTHER" id="PTHR43559:SF3">
    <property type="entry name" value="HYDROLASE YCAC-RELATED"/>
    <property type="match status" value="1"/>
</dbReference>
<accession>A0ABN3JM31</accession>
<dbReference type="SUPFAM" id="SSF52499">
    <property type="entry name" value="Isochorismatase-like hydrolases"/>
    <property type="match status" value="1"/>
</dbReference>
<dbReference type="Proteomes" id="UP001500460">
    <property type="component" value="Unassembled WGS sequence"/>
</dbReference>
<keyword evidence="2" id="KW-1185">Reference proteome</keyword>
<dbReference type="EMBL" id="BAAATK010000011">
    <property type="protein sequence ID" value="GAA2433637.1"/>
    <property type="molecule type" value="Genomic_DNA"/>
</dbReference>
<organism evidence="1 2">
    <name type="scientific">Streptomyces glaucus</name>
    <dbReference type="NCBI Taxonomy" id="284029"/>
    <lineage>
        <taxon>Bacteria</taxon>
        <taxon>Bacillati</taxon>
        <taxon>Actinomycetota</taxon>
        <taxon>Actinomycetes</taxon>
        <taxon>Kitasatosporales</taxon>
        <taxon>Streptomycetaceae</taxon>
        <taxon>Streptomyces</taxon>
    </lineage>
</organism>
<evidence type="ECO:0008006" key="3">
    <source>
        <dbReference type="Google" id="ProtNLM"/>
    </source>
</evidence>
<protein>
    <recommendedName>
        <fullName evidence="3">Isochorismatase family protein</fullName>
    </recommendedName>
</protein>
<evidence type="ECO:0000313" key="2">
    <source>
        <dbReference type="Proteomes" id="UP001500460"/>
    </source>
</evidence>
<dbReference type="PANTHER" id="PTHR43559">
    <property type="entry name" value="HYDROLASE YCAC-RELATED"/>
    <property type="match status" value="1"/>
</dbReference>
<dbReference type="InterPro" id="IPR036380">
    <property type="entry name" value="Isochorismatase-like_sf"/>
</dbReference>
<comment type="caution">
    <text evidence="1">The sequence shown here is derived from an EMBL/GenBank/DDBJ whole genome shotgun (WGS) entry which is preliminary data.</text>
</comment>
<dbReference type="Gene3D" id="3.40.50.850">
    <property type="entry name" value="Isochorismatase-like"/>
    <property type="match status" value="1"/>
</dbReference>
<evidence type="ECO:0000313" key="1">
    <source>
        <dbReference type="EMBL" id="GAA2433637.1"/>
    </source>
</evidence>
<proteinExistence type="predicted"/>
<reference evidence="1 2" key="1">
    <citation type="journal article" date="2019" name="Int. J. Syst. Evol. Microbiol.">
        <title>The Global Catalogue of Microorganisms (GCM) 10K type strain sequencing project: providing services to taxonomists for standard genome sequencing and annotation.</title>
        <authorList>
            <consortium name="The Broad Institute Genomics Platform"/>
            <consortium name="The Broad Institute Genome Sequencing Center for Infectious Disease"/>
            <person name="Wu L."/>
            <person name="Ma J."/>
        </authorList>
    </citation>
    <scope>NUCLEOTIDE SEQUENCE [LARGE SCALE GENOMIC DNA]</scope>
    <source>
        <strain evidence="1 2">JCM 6922</strain>
    </source>
</reference>
<name>A0ABN3JM31_9ACTN</name>
<sequence length="172" mass="18184">MPVNGFGYVVVADVGVGVRLGGSVVAAAVPGRHRYDDGDDMAANGITYTGLDALLEPGKSVLLLIDHQGAQFAGMRSMNADLVVNNVTALAKGARLFDVPTVLTTVVEDRGGHIIRQLQDVFPGQTPIDRTAINTWEDQRVVDAVAATAAAGRTRCGRDLVPDGPRLRRRPA</sequence>